<dbReference type="Gene3D" id="2.40.33.20">
    <property type="entry name" value="PK beta-barrel domain-like"/>
    <property type="match status" value="1"/>
</dbReference>
<evidence type="ECO:0000259" key="1">
    <source>
        <dbReference type="PROSITE" id="PS51340"/>
    </source>
</evidence>
<feature type="domain" description="MOSC" evidence="1">
    <location>
        <begin position="22"/>
        <end position="172"/>
    </location>
</feature>
<organism evidence="2 3">
    <name type="scientific">Microbacterium immunditiarum</name>
    <dbReference type="NCBI Taxonomy" id="337480"/>
    <lineage>
        <taxon>Bacteria</taxon>
        <taxon>Bacillati</taxon>
        <taxon>Actinomycetota</taxon>
        <taxon>Actinomycetes</taxon>
        <taxon>Micrococcales</taxon>
        <taxon>Microbacteriaceae</taxon>
        <taxon>Microbacterium</taxon>
    </lineage>
</organism>
<dbReference type="Pfam" id="PF03473">
    <property type="entry name" value="MOSC"/>
    <property type="match status" value="1"/>
</dbReference>
<protein>
    <submittedName>
        <fullName evidence="2">MOSC domain-containing protein YiiM</fullName>
    </submittedName>
</protein>
<dbReference type="GO" id="GO:0030170">
    <property type="term" value="F:pyridoxal phosphate binding"/>
    <property type="evidence" value="ECO:0007669"/>
    <property type="project" value="InterPro"/>
</dbReference>
<evidence type="ECO:0000313" key="3">
    <source>
        <dbReference type="Proteomes" id="UP000576969"/>
    </source>
</evidence>
<accession>A0A7Y9GNJ6</accession>
<dbReference type="InterPro" id="IPR052716">
    <property type="entry name" value="MOSC_domain"/>
</dbReference>
<sequence>MTDSLAGTVVAVARDDGHRFSKPTRDSITLIEGLGVEGDAHAGATVKHRSRVRRDPSSPNLRQVHLMHAELFDEVARRGHAVAPGELGENVTTSGIDLLSLPRGARLTLGDEAVIEVTGLRNPCTQINGLSAGLMKELIHVDEDGATVRLAGVMSVVARGGVVRPGDGIRVTLPDEPHEPLPVV</sequence>
<dbReference type="PANTHER" id="PTHR36930:SF1">
    <property type="entry name" value="MOSC DOMAIN-CONTAINING PROTEIN"/>
    <property type="match status" value="1"/>
</dbReference>
<dbReference type="SUPFAM" id="SSF50800">
    <property type="entry name" value="PK beta-barrel domain-like"/>
    <property type="match status" value="1"/>
</dbReference>
<dbReference type="Proteomes" id="UP000576969">
    <property type="component" value="Unassembled WGS sequence"/>
</dbReference>
<dbReference type="RefSeq" id="WP_179489351.1">
    <property type="nucleotide sequence ID" value="NZ_JACCBV010000001.1"/>
</dbReference>
<proteinExistence type="predicted"/>
<dbReference type="PROSITE" id="PS51340">
    <property type="entry name" value="MOSC"/>
    <property type="match status" value="1"/>
</dbReference>
<reference evidence="2 3" key="1">
    <citation type="submission" date="2020-07" db="EMBL/GenBank/DDBJ databases">
        <title>Sequencing the genomes of 1000 actinobacteria strains.</title>
        <authorList>
            <person name="Klenk H.-P."/>
        </authorList>
    </citation>
    <scope>NUCLEOTIDE SEQUENCE [LARGE SCALE GENOMIC DNA]</scope>
    <source>
        <strain evidence="2 3">DSM 24662</strain>
    </source>
</reference>
<dbReference type="InterPro" id="IPR005302">
    <property type="entry name" value="MoCF_Sase_C"/>
</dbReference>
<dbReference type="AlphaFoldDB" id="A0A7Y9GNJ6"/>
<dbReference type="EMBL" id="JACCBV010000001">
    <property type="protein sequence ID" value="NYE19783.1"/>
    <property type="molecule type" value="Genomic_DNA"/>
</dbReference>
<comment type="caution">
    <text evidence="2">The sequence shown here is derived from an EMBL/GenBank/DDBJ whole genome shotgun (WGS) entry which is preliminary data.</text>
</comment>
<dbReference type="GO" id="GO:0003824">
    <property type="term" value="F:catalytic activity"/>
    <property type="evidence" value="ECO:0007669"/>
    <property type="project" value="InterPro"/>
</dbReference>
<evidence type="ECO:0000313" key="2">
    <source>
        <dbReference type="EMBL" id="NYE19783.1"/>
    </source>
</evidence>
<gene>
    <name evidence="2" type="ORF">BJ991_001811</name>
</gene>
<dbReference type="GO" id="GO:0030151">
    <property type="term" value="F:molybdenum ion binding"/>
    <property type="evidence" value="ECO:0007669"/>
    <property type="project" value="InterPro"/>
</dbReference>
<keyword evidence="3" id="KW-1185">Reference proteome</keyword>
<name>A0A7Y9GNJ6_9MICO</name>
<dbReference type="PANTHER" id="PTHR36930">
    <property type="entry name" value="METAL-SULFUR CLUSTER BIOSYNTHESIS PROTEINS YUAD-RELATED"/>
    <property type="match status" value="1"/>
</dbReference>
<dbReference type="InterPro" id="IPR011037">
    <property type="entry name" value="Pyrv_Knase-like_insert_dom_sf"/>
</dbReference>